<comment type="caution">
    <text evidence="1">The sequence shown here is derived from an EMBL/GenBank/DDBJ whole genome shotgun (WGS) entry which is preliminary data.</text>
</comment>
<organism evidence="1 2">
    <name type="scientific">Phaeodactylibacter xiamenensis</name>
    <dbReference type="NCBI Taxonomy" id="1524460"/>
    <lineage>
        <taxon>Bacteria</taxon>
        <taxon>Pseudomonadati</taxon>
        <taxon>Bacteroidota</taxon>
        <taxon>Saprospiria</taxon>
        <taxon>Saprospirales</taxon>
        <taxon>Haliscomenobacteraceae</taxon>
        <taxon>Phaeodactylibacter</taxon>
    </lineage>
</organism>
<name>A0A098RYA9_9BACT</name>
<gene>
    <name evidence="1" type="ORF">IX84_31015</name>
</gene>
<keyword evidence="2" id="KW-1185">Reference proteome</keyword>
<dbReference type="RefSeq" id="WP_044230076.1">
    <property type="nucleotide sequence ID" value="NZ_JBKAGJ010000059.1"/>
</dbReference>
<sequence length="95" mass="10815">MNTLALKTELTHLTMSRSAFGRTPEEVLNRLRQSINGSPIPLGSFLGMRCTSMRNIGKDIRTAHYVLLYEGQALLIKLTNFLPRNRWEISTCAFM</sequence>
<protein>
    <submittedName>
        <fullName evidence="1">Uncharacterized protein</fullName>
    </submittedName>
</protein>
<dbReference type="AlphaFoldDB" id="A0A098RYA9"/>
<accession>A0A098RYA9</accession>
<evidence type="ECO:0000313" key="1">
    <source>
        <dbReference type="EMBL" id="KGE84895.1"/>
    </source>
</evidence>
<evidence type="ECO:0000313" key="2">
    <source>
        <dbReference type="Proteomes" id="UP000029736"/>
    </source>
</evidence>
<dbReference type="Proteomes" id="UP000029736">
    <property type="component" value="Unassembled WGS sequence"/>
</dbReference>
<dbReference type="STRING" id="1524460.IX84_31015"/>
<dbReference type="EMBL" id="JPOS01000101">
    <property type="protein sequence ID" value="KGE84895.1"/>
    <property type="molecule type" value="Genomic_DNA"/>
</dbReference>
<proteinExistence type="predicted"/>
<reference evidence="1 2" key="1">
    <citation type="journal article" date="2014" name="Int. J. Syst. Evol. Microbiol.">
        <title>Phaeodactylibacter xiamenensis gen. nov., sp. nov., a member of the family Saprospiraceae isolated from the marine alga Phaeodactylum tricornutum.</title>
        <authorList>
            <person name="Chen Z.Jr."/>
            <person name="Lei X."/>
            <person name="Lai Q."/>
            <person name="Li Y."/>
            <person name="Zhang B."/>
            <person name="Zhang J."/>
            <person name="Zhang H."/>
            <person name="Yang L."/>
            <person name="Zheng W."/>
            <person name="Tian Y."/>
            <person name="Yu Z."/>
            <person name="Xu H.Jr."/>
            <person name="Zheng T."/>
        </authorList>
    </citation>
    <scope>NUCLEOTIDE SEQUENCE [LARGE SCALE GENOMIC DNA]</scope>
    <source>
        <strain evidence="1 2">KD52</strain>
    </source>
</reference>